<keyword evidence="4" id="KW-0239">DNA-directed DNA polymerase</keyword>
<sequence>MPHLIVIEGHEGQRRQLEETLTALTREDRQVSGKFDADGTFPDWRALLERVGSRGLFAAREAVVAEGCEALGAFPDGLAGSLEGPEADAVIVATFGGEARKVFSKEVLALKKVRFLKAEASVPPWKRKDWLLKLAQEKGWRLAPDAALLLGESIESTEELRSELAKLALYADGREIALADVRALSFDEGGRALLTFLDGVCAGNAQDVARALSRLSRDPLLPVLTALCNRLRPALYIASFPGNEAQAAAAAGANREYAMRMARGGPAPLRGEGRQGLHAAGRAALLRGEDLRRPGLAGL</sequence>
<protein>
    <submittedName>
        <fullName evidence="5">DNA polymerase III, delta subunit</fullName>
    </submittedName>
</protein>
<evidence type="ECO:0000256" key="2">
    <source>
        <dbReference type="ARBA" id="ARBA00022695"/>
    </source>
</evidence>
<dbReference type="GO" id="GO:0003677">
    <property type="term" value="F:DNA binding"/>
    <property type="evidence" value="ECO:0007669"/>
    <property type="project" value="InterPro"/>
</dbReference>
<dbReference type="Gene3D" id="1.10.8.60">
    <property type="match status" value="1"/>
</dbReference>
<evidence type="ECO:0000256" key="4">
    <source>
        <dbReference type="ARBA" id="ARBA00022932"/>
    </source>
</evidence>
<keyword evidence="6" id="KW-1185">Reference proteome</keyword>
<dbReference type="KEGG" id="sbr:SY1_17380"/>
<evidence type="ECO:0000256" key="1">
    <source>
        <dbReference type="ARBA" id="ARBA00022679"/>
    </source>
</evidence>
<dbReference type="SUPFAM" id="SSF52540">
    <property type="entry name" value="P-loop containing nucleoside triphosphate hydrolases"/>
    <property type="match status" value="1"/>
</dbReference>
<dbReference type="PANTHER" id="PTHR34388:SF1">
    <property type="entry name" value="DNA POLYMERASE III SUBUNIT DELTA"/>
    <property type="match status" value="1"/>
</dbReference>
<dbReference type="AlphaFoldDB" id="A0AB94IXZ1"/>
<dbReference type="RefSeq" id="WP_015556809.1">
    <property type="nucleotide sequence ID" value="NC_021038.1"/>
</dbReference>
<gene>
    <name evidence="5" type="ORF">SY1_17380</name>
</gene>
<keyword evidence="1" id="KW-0808">Transferase</keyword>
<name>A0AB94IXZ1_9BACT</name>
<dbReference type="GO" id="GO:0003887">
    <property type="term" value="F:DNA-directed DNA polymerase activity"/>
    <property type="evidence" value="ECO:0007669"/>
    <property type="project" value="UniProtKB-KW"/>
</dbReference>
<reference evidence="6" key="1">
    <citation type="submission" date="2010-03" db="EMBL/GenBank/DDBJ databases">
        <title>The genome sequence of Synergistetes sp. SGP1.</title>
        <authorList>
            <consortium name="metaHIT consortium -- http://www.metahit.eu/"/>
            <person name="Pajon A."/>
            <person name="Turner K."/>
            <person name="Parkhill J."/>
            <person name="Wade W."/>
            <person name="Vartoukian S."/>
        </authorList>
    </citation>
    <scope>NUCLEOTIDE SEQUENCE [LARGE SCALE GENOMIC DNA]</scope>
    <source>
        <strain evidence="6">SGP1</strain>
    </source>
</reference>
<evidence type="ECO:0000256" key="3">
    <source>
        <dbReference type="ARBA" id="ARBA00022705"/>
    </source>
</evidence>
<dbReference type="Proteomes" id="UP000008957">
    <property type="component" value="Chromosome"/>
</dbReference>
<dbReference type="GO" id="GO:0009360">
    <property type="term" value="C:DNA polymerase III complex"/>
    <property type="evidence" value="ECO:0007669"/>
    <property type="project" value="TreeGrafter"/>
</dbReference>
<dbReference type="InterPro" id="IPR027417">
    <property type="entry name" value="P-loop_NTPase"/>
</dbReference>
<keyword evidence="2" id="KW-0548">Nucleotidyltransferase</keyword>
<organism evidence="5 6">
    <name type="scientific">Fretibacterium fastidiosum</name>
    <dbReference type="NCBI Taxonomy" id="651822"/>
    <lineage>
        <taxon>Bacteria</taxon>
        <taxon>Thermotogati</taxon>
        <taxon>Synergistota</taxon>
        <taxon>Synergistia</taxon>
        <taxon>Synergistales</taxon>
        <taxon>Aminobacteriaceae</taxon>
        <taxon>Fretibacterium</taxon>
    </lineage>
</organism>
<dbReference type="PANTHER" id="PTHR34388">
    <property type="entry name" value="DNA POLYMERASE III SUBUNIT DELTA"/>
    <property type="match status" value="1"/>
</dbReference>
<dbReference type="GO" id="GO:0006261">
    <property type="term" value="P:DNA-templated DNA replication"/>
    <property type="evidence" value="ECO:0007669"/>
    <property type="project" value="TreeGrafter"/>
</dbReference>
<proteinExistence type="predicted"/>
<reference evidence="5 6" key="2">
    <citation type="submission" date="2010-03" db="EMBL/GenBank/DDBJ databases">
        <authorList>
            <person name="Pajon A."/>
        </authorList>
    </citation>
    <scope>NUCLEOTIDE SEQUENCE [LARGE SCALE GENOMIC DNA]</scope>
    <source>
        <strain evidence="5 6">SGP1</strain>
    </source>
</reference>
<evidence type="ECO:0000313" key="6">
    <source>
        <dbReference type="Proteomes" id="UP000008957"/>
    </source>
</evidence>
<dbReference type="EMBL" id="FP929056">
    <property type="protein sequence ID" value="CBL28662.1"/>
    <property type="molecule type" value="Genomic_DNA"/>
</dbReference>
<accession>A0AB94IXZ1</accession>
<dbReference type="InterPro" id="IPR005790">
    <property type="entry name" value="DNA_polIII_delta"/>
</dbReference>
<keyword evidence="3" id="KW-0235">DNA replication</keyword>
<evidence type="ECO:0000313" key="5">
    <source>
        <dbReference type="EMBL" id="CBL28662.1"/>
    </source>
</evidence>